<sequence>MAHSDDNEWEQLTRGRPFIANLGYQPNYVQKVPDGPPMLMGRFAVFAAARGPGAASNRRGRPRPRLSTAEYEVTDDLVLHIQLAAG</sequence>
<keyword evidence="2" id="KW-1185">Reference proteome</keyword>
<organism evidence="1 2">
    <name type="scientific">Nannocystis pusilla</name>
    <dbReference type="NCBI Taxonomy" id="889268"/>
    <lineage>
        <taxon>Bacteria</taxon>
        <taxon>Pseudomonadati</taxon>
        <taxon>Myxococcota</taxon>
        <taxon>Polyangia</taxon>
        <taxon>Nannocystales</taxon>
        <taxon>Nannocystaceae</taxon>
        <taxon>Nannocystis</taxon>
    </lineage>
</organism>
<dbReference type="EMBL" id="JAPNKE010000002">
    <property type="protein sequence ID" value="MCY1013935.1"/>
    <property type="molecule type" value="Genomic_DNA"/>
</dbReference>
<protein>
    <submittedName>
        <fullName evidence="1">Uncharacterized protein</fullName>
    </submittedName>
</protein>
<gene>
    <name evidence="1" type="ORF">OV079_52100</name>
</gene>
<dbReference type="AlphaFoldDB" id="A0A9X3F239"/>
<proteinExistence type="predicted"/>
<accession>A0A9X3F239</accession>
<dbReference type="Proteomes" id="UP001150924">
    <property type="component" value="Unassembled WGS sequence"/>
</dbReference>
<reference evidence="1" key="1">
    <citation type="submission" date="2022-11" db="EMBL/GenBank/DDBJ databases">
        <title>Minimal conservation of predation-associated metabolite biosynthetic gene clusters underscores biosynthetic potential of Myxococcota including descriptions for ten novel species: Archangium lansinium sp. nov., Myxococcus landrumus sp. nov., Nannocystis bai.</title>
        <authorList>
            <person name="Ahearne A."/>
            <person name="Stevens C."/>
            <person name="Phillips K."/>
        </authorList>
    </citation>
    <scope>NUCLEOTIDE SEQUENCE</scope>
    <source>
        <strain evidence="1">Na p29</strain>
    </source>
</reference>
<name>A0A9X3F239_9BACT</name>
<evidence type="ECO:0000313" key="1">
    <source>
        <dbReference type="EMBL" id="MCY1013935.1"/>
    </source>
</evidence>
<dbReference type="RefSeq" id="WP_267778119.1">
    <property type="nucleotide sequence ID" value="NZ_JAPNKE010000002.1"/>
</dbReference>
<evidence type="ECO:0000313" key="2">
    <source>
        <dbReference type="Proteomes" id="UP001150924"/>
    </source>
</evidence>
<comment type="caution">
    <text evidence="1">The sequence shown here is derived from an EMBL/GenBank/DDBJ whole genome shotgun (WGS) entry which is preliminary data.</text>
</comment>